<organism evidence="8">
    <name type="scientific">uncultured Rubrobacteraceae bacterium</name>
    <dbReference type="NCBI Taxonomy" id="349277"/>
    <lineage>
        <taxon>Bacteria</taxon>
        <taxon>Bacillati</taxon>
        <taxon>Actinomycetota</taxon>
        <taxon>Rubrobacteria</taxon>
        <taxon>Rubrobacterales</taxon>
        <taxon>Rubrobacteraceae</taxon>
        <taxon>environmental samples</taxon>
    </lineage>
</organism>
<evidence type="ECO:0000256" key="2">
    <source>
        <dbReference type="ARBA" id="ARBA00011881"/>
    </source>
</evidence>
<dbReference type="GO" id="GO:0006537">
    <property type="term" value="P:glutamate biosynthetic process"/>
    <property type="evidence" value="ECO:0007669"/>
    <property type="project" value="TreeGrafter"/>
</dbReference>
<dbReference type="GO" id="GO:0006543">
    <property type="term" value="P:L-glutamine catabolic process"/>
    <property type="evidence" value="ECO:0007669"/>
    <property type="project" value="TreeGrafter"/>
</dbReference>
<evidence type="ECO:0000256" key="6">
    <source>
        <dbReference type="ARBA" id="ARBA00070405"/>
    </source>
</evidence>
<dbReference type="Gene3D" id="3.40.710.10">
    <property type="entry name" value="DD-peptidase/beta-lactamase superfamily"/>
    <property type="match status" value="1"/>
</dbReference>
<evidence type="ECO:0000256" key="5">
    <source>
        <dbReference type="ARBA" id="ARBA00049534"/>
    </source>
</evidence>
<feature type="binding site" evidence="7">
    <location>
        <position position="256"/>
    </location>
    <ligand>
        <name>substrate</name>
    </ligand>
</feature>
<protein>
    <recommendedName>
        <fullName evidence="6 7">Glutaminase</fullName>
        <ecNumber evidence="3 7">3.5.1.2</ecNumber>
    </recommendedName>
</protein>
<dbReference type="HAMAP" id="MF_00313">
    <property type="entry name" value="Glutaminase"/>
    <property type="match status" value="1"/>
</dbReference>
<comment type="subunit">
    <text evidence="2 7">Homotetramer.</text>
</comment>
<feature type="binding site" evidence="7">
    <location>
        <position position="173"/>
    </location>
    <ligand>
        <name>substrate</name>
    </ligand>
</feature>
<proteinExistence type="inferred from homology"/>
<dbReference type="PANTHER" id="PTHR12544">
    <property type="entry name" value="GLUTAMINASE"/>
    <property type="match status" value="1"/>
</dbReference>
<dbReference type="SUPFAM" id="SSF56601">
    <property type="entry name" value="beta-lactamase/transpeptidase-like"/>
    <property type="match status" value="1"/>
</dbReference>
<keyword evidence="7" id="KW-0007">Acetylation</keyword>
<dbReference type="Pfam" id="PF04960">
    <property type="entry name" value="Glutaminase"/>
    <property type="match status" value="1"/>
</dbReference>
<evidence type="ECO:0000313" key="8">
    <source>
        <dbReference type="EMBL" id="CAA9440264.1"/>
    </source>
</evidence>
<evidence type="ECO:0000256" key="7">
    <source>
        <dbReference type="HAMAP-Rule" id="MF_00313"/>
    </source>
</evidence>
<dbReference type="FunFam" id="3.40.710.10:FF:000005">
    <property type="entry name" value="Glutaminase"/>
    <property type="match status" value="1"/>
</dbReference>
<reference evidence="8" key="1">
    <citation type="submission" date="2020-02" db="EMBL/GenBank/DDBJ databases">
        <authorList>
            <person name="Meier V. D."/>
        </authorList>
    </citation>
    <scope>NUCLEOTIDE SEQUENCE</scope>
    <source>
        <strain evidence="8">AVDCRST_MAG28</strain>
    </source>
</reference>
<dbReference type="GO" id="GO:0004359">
    <property type="term" value="F:glutaminase activity"/>
    <property type="evidence" value="ECO:0007669"/>
    <property type="project" value="UniProtKB-UniRule"/>
</dbReference>
<dbReference type="PANTHER" id="PTHR12544:SF29">
    <property type="entry name" value="GLUTAMINASE"/>
    <property type="match status" value="1"/>
</dbReference>
<dbReference type="EMBL" id="CADCVE010000008">
    <property type="protein sequence ID" value="CAA9440264.1"/>
    <property type="molecule type" value="Genomic_DNA"/>
</dbReference>
<dbReference type="EC" id="3.5.1.2" evidence="3 7"/>
<comment type="catalytic activity">
    <reaction evidence="5 7">
        <text>L-glutamine + H2O = L-glutamate + NH4(+)</text>
        <dbReference type="Rhea" id="RHEA:15889"/>
        <dbReference type="ChEBI" id="CHEBI:15377"/>
        <dbReference type="ChEBI" id="CHEBI:28938"/>
        <dbReference type="ChEBI" id="CHEBI:29985"/>
        <dbReference type="ChEBI" id="CHEBI:58359"/>
        <dbReference type="EC" id="3.5.1.2"/>
    </reaction>
</comment>
<gene>
    <name evidence="7" type="primary">glsA</name>
    <name evidence="8" type="ORF">AVDCRST_MAG28-163</name>
</gene>
<feature type="binding site" evidence="7">
    <location>
        <position position="274"/>
    </location>
    <ligand>
        <name>substrate</name>
    </ligand>
</feature>
<keyword evidence="4 7" id="KW-0378">Hydrolase</keyword>
<feature type="binding site" evidence="7">
    <location>
        <position position="128"/>
    </location>
    <ligand>
        <name>substrate</name>
    </ligand>
</feature>
<dbReference type="AlphaFoldDB" id="A0A6J4QFE0"/>
<name>A0A6J4QFE0_9ACTN</name>
<feature type="binding site" evidence="7">
    <location>
        <position position="78"/>
    </location>
    <ligand>
        <name>substrate</name>
    </ligand>
</feature>
<evidence type="ECO:0000256" key="3">
    <source>
        <dbReference type="ARBA" id="ARBA00012918"/>
    </source>
</evidence>
<accession>A0A6J4QFE0</accession>
<feature type="binding site" evidence="7">
    <location>
        <position position="204"/>
    </location>
    <ligand>
        <name>substrate</name>
    </ligand>
</feature>
<dbReference type="InterPro" id="IPR012338">
    <property type="entry name" value="Beta-lactam/transpept-like"/>
</dbReference>
<evidence type="ECO:0000256" key="4">
    <source>
        <dbReference type="ARBA" id="ARBA00022801"/>
    </source>
</evidence>
<feature type="binding site" evidence="7">
    <location>
        <position position="180"/>
    </location>
    <ligand>
        <name>substrate</name>
    </ligand>
</feature>
<evidence type="ECO:0000256" key="1">
    <source>
        <dbReference type="ARBA" id="ARBA00011076"/>
    </source>
</evidence>
<dbReference type="NCBIfam" id="TIGR03814">
    <property type="entry name" value="Gln_ase"/>
    <property type="match status" value="1"/>
</dbReference>
<comment type="similarity">
    <text evidence="1 7">Belongs to the glutaminase family.</text>
</comment>
<dbReference type="InterPro" id="IPR015868">
    <property type="entry name" value="Glutaminase"/>
</dbReference>
<sequence>MPTQDIRQRMNQRLAELYERHLALHEDKIVGYYTPGTGNHKPEETAESEHKRFAICLATTDGEVFYVGDHDRPFALQSISKVFVYGMALEAHGRDNVLKRVGVEPSGDAFNSIVFDERNNRPYNPMVNAGALATTDLMEGEDPAEDLERILGVLRRYAGNEDLKVDEDVFALEMGSADRNRATSYLMRSYGMISHAVEENLALYLRQCSVCVTSRDLAVMAATLANGGVNPVTEEQALASRYVRDVLSVMHTCGMYDSAGQWAYEVGIPAKSGVSGAILAVVPGKLGIGVFSPGLDVYGNSVRGIKVCEEISERLGLHIFADDAEDALLGPLNSGNGT</sequence>